<dbReference type="AlphaFoldDB" id="A0A5C6RG58"/>
<keyword evidence="1" id="KW-0812">Transmembrane</keyword>
<name>A0A5C6RG58_9BACT</name>
<accession>A0A5C6RG58</accession>
<keyword evidence="1" id="KW-1133">Transmembrane helix</keyword>
<keyword evidence="1" id="KW-0472">Membrane</keyword>
<evidence type="ECO:0000313" key="2">
    <source>
        <dbReference type="EMBL" id="TXB59445.1"/>
    </source>
</evidence>
<organism evidence="2 3">
    <name type="scientific">Phaeodactylibacter luteus</name>
    <dbReference type="NCBI Taxonomy" id="1564516"/>
    <lineage>
        <taxon>Bacteria</taxon>
        <taxon>Pseudomonadati</taxon>
        <taxon>Bacteroidota</taxon>
        <taxon>Saprospiria</taxon>
        <taxon>Saprospirales</taxon>
        <taxon>Haliscomenobacteraceae</taxon>
        <taxon>Phaeodactylibacter</taxon>
    </lineage>
</organism>
<protein>
    <submittedName>
        <fullName evidence="2">Uncharacterized protein</fullName>
    </submittedName>
</protein>
<dbReference type="EMBL" id="VOOR01000093">
    <property type="protein sequence ID" value="TXB59445.1"/>
    <property type="molecule type" value="Genomic_DNA"/>
</dbReference>
<feature type="transmembrane region" description="Helical" evidence="1">
    <location>
        <begin position="106"/>
        <end position="124"/>
    </location>
</feature>
<evidence type="ECO:0000313" key="3">
    <source>
        <dbReference type="Proteomes" id="UP000321580"/>
    </source>
</evidence>
<reference evidence="2 3" key="1">
    <citation type="submission" date="2019-08" db="EMBL/GenBank/DDBJ databases">
        <title>Genome of Phaeodactylibacter luteus.</title>
        <authorList>
            <person name="Bowman J.P."/>
        </authorList>
    </citation>
    <scope>NUCLEOTIDE SEQUENCE [LARGE SCALE GENOMIC DNA]</scope>
    <source>
        <strain evidence="2 3">KCTC 42180</strain>
    </source>
</reference>
<dbReference type="Proteomes" id="UP000321580">
    <property type="component" value="Unassembled WGS sequence"/>
</dbReference>
<keyword evidence="3" id="KW-1185">Reference proteome</keyword>
<comment type="caution">
    <text evidence="2">The sequence shown here is derived from an EMBL/GenBank/DDBJ whole genome shotgun (WGS) entry which is preliminary data.</text>
</comment>
<sequence>MAVKRLLIIFGFLLALLWGANQLKKAATRLQFEVFNKPVIVKVVELPICGRSNIIGISYKEKKYNISINKNDCIQGKYNIGDTLEATYNSKLDEMNPGNFVGTYKLNRDFMILVGIVFLLYLFLSNRGRKSKKR</sequence>
<dbReference type="RefSeq" id="WP_147169629.1">
    <property type="nucleotide sequence ID" value="NZ_VOOR01000093.1"/>
</dbReference>
<proteinExistence type="predicted"/>
<evidence type="ECO:0000256" key="1">
    <source>
        <dbReference type="SAM" id="Phobius"/>
    </source>
</evidence>
<gene>
    <name evidence="2" type="ORF">FRY97_21185</name>
</gene>